<name>A0A2P6MT17_9EUKA</name>
<dbReference type="InterPro" id="IPR011050">
    <property type="entry name" value="Pectin_lyase_fold/virulence"/>
</dbReference>
<accession>A0A2P6MT17</accession>
<dbReference type="Proteomes" id="UP000241769">
    <property type="component" value="Unassembled WGS sequence"/>
</dbReference>
<evidence type="ECO:0000313" key="1">
    <source>
        <dbReference type="EMBL" id="PRP74848.1"/>
    </source>
</evidence>
<dbReference type="InParanoid" id="A0A2P6MT17"/>
<dbReference type="InterPro" id="IPR012334">
    <property type="entry name" value="Pectin_lyas_fold"/>
</dbReference>
<evidence type="ECO:0008006" key="3">
    <source>
        <dbReference type="Google" id="ProtNLM"/>
    </source>
</evidence>
<keyword evidence="2" id="KW-1185">Reference proteome</keyword>
<comment type="caution">
    <text evidence="1">The sequence shown here is derived from an EMBL/GenBank/DDBJ whole genome shotgun (WGS) entry which is preliminary data.</text>
</comment>
<dbReference type="OrthoDB" id="5317056at2759"/>
<reference evidence="1 2" key="1">
    <citation type="journal article" date="2018" name="Genome Biol. Evol.">
        <title>Multiple Roots of Fruiting Body Formation in Amoebozoa.</title>
        <authorList>
            <person name="Hillmann F."/>
            <person name="Forbes G."/>
            <person name="Novohradska S."/>
            <person name="Ferling I."/>
            <person name="Riege K."/>
            <person name="Groth M."/>
            <person name="Westermann M."/>
            <person name="Marz M."/>
            <person name="Spaller T."/>
            <person name="Winckler T."/>
            <person name="Schaap P."/>
            <person name="Glockner G."/>
        </authorList>
    </citation>
    <scope>NUCLEOTIDE SEQUENCE [LARGE SCALE GENOMIC DNA]</scope>
    <source>
        <strain evidence="1 2">Jena</strain>
    </source>
</reference>
<evidence type="ECO:0000313" key="2">
    <source>
        <dbReference type="Proteomes" id="UP000241769"/>
    </source>
</evidence>
<dbReference type="AlphaFoldDB" id="A0A2P6MT17"/>
<protein>
    <recommendedName>
        <fullName evidence="3">Right handed beta helix domain-containing protein</fullName>
    </recommendedName>
</protein>
<proteinExistence type="predicted"/>
<gene>
    <name evidence="1" type="ORF">PROFUN_09548</name>
</gene>
<sequence>MVPVRQSVFRPMSVLACSQLFLKTLTGLHNGSHVYSSRDDILNVAAKLCDFSGALLYRVRRLHYRATQFFWMRTAYFNRSREDEAHDVVRRPSGIPTYIPVSTNFSGPAFLEWAFQQDRMADGYLHVGVQQGHYDVYTNGVPMFEFSDVNNITFWLDDVILTFRTRLNRFAIQVDETENVSIRGMTVHFNPPEMTQAVINGIQKVNENKWLVNATVCDGYPTVFIPGPKTWYIYSGKTLMPTEPFRSCFDLYIDPGAKFLSTDKKRFQIQTDAYQMANDNINVGDIIATRGSGVTFHGIYGSTNFSFIDVTITGSGAFAWYLESGNGGHLFQRVKVMRNPKPPVPGGVPPAYRPQLVSFTSFTNLVPEIIYSYSDGIHVVGMKKGPIIMDSLFEGMGDDGINLLNWYVETLAYVNSTTVVAQPMTYWSAGDIVRLYAANLQPLGFSQIVSIKTLSDENSTITFKDSHLDAAFISDRTNANADFVISNNTFYNHRARSILCKGSRDVITNNVMNLTSLGAIFVATGPGEGDYSTDLIIANNVLENIGASSDDSYGGSIAVNLDSDYVPLAGAFINVSIVNNTVKGSWGKPLTVFSSANSSVVGNYFVAPFRSGSALMNFQNNDGLVVRDNCAVGNTSGVQFTNPKTASGIQVCVPASTFTTNSVVTTKTEASSILSTSDASSLTMILNLCALSLLMLV</sequence>
<dbReference type="EMBL" id="MDYQ01000439">
    <property type="protein sequence ID" value="PRP74848.1"/>
    <property type="molecule type" value="Genomic_DNA"/>
</dbReference>
<dbReference type="Gene3D" id="2.160.20.10">
    <property type="entry name" value="Single-stranded right-handed beta-helix, Pectin lyase-like"/>
    <property type="match status" value="1"/>
</dbReference>
<dbReference type="SUPFAM" id="SSF51126">
    <property type="entry name" value="Pectin lyase-like"/>
    <property type="match status" value="1"/>
</dbReference>
<organism evidence="1 2">
    <name type="scientific">Planoprotostelium fungivorum</name>
    <dbReference type="NCBI Taxonomy" id="1890364"/>
    <lineage>
        <taxon>Eukaryota</taxon>
        <taxon>Amoebozoa</taxon>
        <taxon>Evosea</taxon>
        <taxon>Variosea</taxon>
        <taxon>Cavosteliida</taxon>
        <taxon>Cavosteliaceae</taxon>
        <taxon>Planoprotostelium</taxon>
    </lineage>
</organism>